<dbReference type="Proteomes" id="UP000030676">
    <property type="component" value="Unassembled WGS sequence"/>
</dbReference>
<protein>
    <submittedName>
        <fullName evidence="1">Uncharacterized protein</fullName>
    </submittedName>
</protein>
<gene>
    <name evidence="1" type="ORF">FOPG_18636</name>
</gene>
<reference evidence="1" key="1">
    <citation type="submission" date="2011-11" db="EMBL/GenBank/DDBJ databases">
        <title>The Genome Sequence of Fusarium oxysporum PHW808.</title>
        <authorList>
            <consortium name="The Broad Institute Genome Sequencing Platform"/>
            <person name="Ma L.-J."/>
            <person name="Gale L.R."/>
            <person name="Schwartz D.C."/>
            <person name="Zhou S."/>
            <person name="Corby-Kistler H."/>
            <person name="Young S.K."/>
            <person name="Zeng Q."/>
            <person name="Gargeya S."/>
            <person name="Fitzgerald M."/>
            <person name="Haas B."/>
            <person name="Abouelleil A."/>
            <person name="Alvarado L."/>
            <person name="Arachchi H.M."/>
            <person name="Berlin A."/>
            <person name="Brown A."/>
            <person name="Chapman S.B."/>
            <person name="Chen Z."/>
            <person name="Dunbar C."/>
            <person name="Freedman E."/>
            <person name="Gearin G."/>
            <person name="Goldberg J."/>
            <person name="Griggs A."/>
            <person name="Gujja S."/>
            <person name="Heiman D."/>
            <person name="Howarth C."/>
            <person name="Larson L."/>
            <person name="Lui A."/>
            <person name="MacDonald P.J.P."/>
            <person name="Montmayeur A."/>
            <person name="Murphy C."/>
            <person name="Neiman D."/>
            <person name="Pearson M."/>
            <person name="Priest M."/>
            <person name="Roberts A."/>
            <person name="Saif S."/>
            <person name="Shea T."/>
            <person name="Shenoy N."/>
            <person name="Sisk P."/>
            <person name="Stolte C."/>
            <person name="Sykes S."/>
            <person name="Wortman J."/>
            <person name="Nusbaum C."/>
            <person name="Birren B."/>
        </authorList>
    </citation>
    <scope>NUCLEOTIDE SEQUENCE [LARGE SCALE GENOMIC DNA]</scope>
    <source>
        <strain evidence="1">54008</strain>
    </source>
</reference>
<sequence length="53" mass="5755">MFSGFGKLLTLSAQNDANLILDSSPCSCLGLRSTARRRRRSETLLVRCITAPG</sequence>
<proteinExistence type="predicted"/>
<accession>X0GNA4</accession>
<dbReference type="AlphaFoldDB" id="X0GNA4"/>
<evidence type="ECO:0000313" key="1">
    <source>
        <dbReference type="EMBL" id="EXL65127.1"/>
    </source>
</evidence>
<organism evidence="1">
    <name type="scientific">Fusarium oxysporum f. sp. conglutinans race 2 54008</name>
    <dbReference type="NCBI Taxonomy" id="1089457"/>
    <lineage>
        <taxon>Eukaryota</taxon>
        <taxon>Fungi</taxon>
        <taxon>Dikarya</taxon>
        <taxon>Ascomycota</taxon>
        <taxon>Pezizomycotina</taxon>
        <taxon>Sordariomycetes</taxon>
        <taxon>Hypocreomycetidae</taxon>
        <taxon>Hypocreales</taxon>
        <taxon>Nectriaceae</taxon>
        <taxon>Fusarium</taxon>
        <taxon>Fusarium oxysporum species complex</taxon>
    </lineage>
</organism>
<dbReference type="EMBL" id="KK033740">
    <property type="protein sequence ID" value="EXL65127.1"/>
    <property type="molecule type" value="Genomic_DNA"/>
</dbReference>
<name>X0GNA4_FUSOX</name>
<reference evidence="1" key="2">
    <citation type="submission" date="2014-03" db="EMBL/GenBank/DDBJ databases">
        <title>The Genome Annotation of Fusarium oxysporum PHW808.</title>
        <authorList>
            <consortium name="The Broad Institute Genomics Platform"/>
            <person name="Ma L.-J."/>
            <person name="Corby-Kistler H."/>
            <person name="Broz K."/>
            <person name="Gale L.R."/>
            <person name="Jonkers W."/>
            <person name="O'Donnell K."/>
            <person name="Ploetz R."/>
            <person name="Steinberg C."/>
            <person name="Schwartz D.C."/>
            <person name="VanEtten H."/>
            <person name="Zhou S."/>
            <person name="Young S.K."/>
            <person name="Zeng Q."/>
            <person name="Gargeya S."/>
            <person name="Fitzgerald M."/>
            <person name="Abouelleil A."/>
            <person name="Alvarado L."/>
            <person name="Chapman S.B."/>
            <person name="Gainer-Dewar J."/>
            <person name="Goldberg J."/>
            <person name="Griggs A."/>
            <person name="Gujja S."/>
            <person name="Hansen M."/>
            <person name="Howarth C."/>
            <person name="Imamovic A."/>
            <person name="Ireland A."/>
            <person name="Larimer J."/>
            <person name="McCowan C."/>
            <person name="Murphy C."/>
            <person name="Pearson M."/>
            <person name="Poon T.W."/>
            <person name="Priest M."/>
            <person name="Roberts A."/>
            <person name="Saif S."/>
            <person name="Shea T."/>
            <person name="Sykes S."/>
            <person name="Wortman J."/>
            <person name="Nusbaum C."/>
            <person name="Birren B."/>
        </authorList>
    </citation>
    <scope>NUCLEOTIDE SEQUENCE</scope>
    <source>
        <strain evidence="1">54008</strain>
    </source>
</reference>
<dbReference type="HOGENOM" id="CLU_3068768_0_0_1"/>